<evidence type="ECO:0000256" key="3">
    <source>
        <dbReference type="ARBA" id="ARBA00022676"/>
    </source>
</evidence>
<name>A0A873P514_TRIVP</name>
<feature type="chain" id="PRO_5033106399" description="UDP-glucuronosyltransferase" evidence="12">
    <location>
        <begin position="21"/>
        <end position="532"/>
    </location>
</feature>
<gene>
    <name evidence="13" type="primary">UGT352P7</name>
</gene>
<dbReference type="CDD" id="cd03784">
    <property type="entry name" value="GT1_Gtf-like"/>
    <property type="match status" value="1"/>
</dbReference>
<accession>A0A873P514</accession>
<feature type="transmembrane region" description="Helical" evidence="12">
    <location>
        <begin position="495"/>
        <end position="517"/>
    </location>
</feature>
<evidence type="ECO:0000256" key="7">
    <source>
        <dbReference type="ARBA" id="ARBA00022989"/>
    </source>
</evidence>
<dbReference type="Pfam" id="PF00201">
    <property type="entry name" value="UDPGT"/>
    <property type="match status" value="1"/>
</dbReference>
<dbReference type="PROSITE" id="PS00375">
    <property type="entry name" value="UDPGT"/>
    <property type="match status" value="1"/>
</dbReference>
<dbReference type="GO" id="GO:0016020">
    <property type="term" value="C:membrane"/>
    <property type="evidence" value="ECO:0007669"/>
    <property type="project" value="UniProtKB-SubCell"/>
</dbReference>
<dbReference type="InterPro" id="IPR035595">
    <property type="entry name" value="UDP_glycos_trans_CS"/>
</dbReference>
<dbReference type="AlphaFoldDB" id="A0A873P514"/>
<reference evidence="13" key="2">
    <citation type="journal article" name="BMC Genomics">
        <title>Host plant adaptation in the polyphagous whitefly, Trialeurodes vaporariorum, is associated with transcriptional plasticity and altered sensitivity to insecticides.</title>
        <authorList>
            <person name="Pym A."/>
            <person name="Singh K.S."/>
            <person name="Nordgren A."/>
            <person name="Davies T.G.E."/>
            <person name="Zimmer C.T."/>
            <person name="Elias J."/>
            <person name="Slater R."/>
            <person name="Bass C."/>
        </authorList>
    </citation>
    <scope>NUCLEOTIDE SEQUENCE</scope>
</reference>
<evidence type="ECO:0000256" key="9">
    <source>
        <dbReference type="ARBA" id="ARBA00023180"/>
    </source>
</evidence>
<organism evidence="13">
    <name type="scientific">Trialeurodes vaporariorum</name>
    <name type="common">Greenhouse whitefly</name>
    <name type="synonym">Aleyrodes vaporariorum</name>
    <dbReference type="NCBI Taxonomy" id="88556"/>
    <lineage>
        <taxon>Eukaryota</taxon>
        <taxon>Metazoa</taxon>
        <taxon>Ecdysozoa</taxon>
        <taxon>Arthropoda</taxon>
        <taxon>Hexapoda</taxon>
        <taxon>Insecta</taxon>
        <taxon>Pterygota</taxon>
        <taxon>Neoptera</taxon>
        <taxon>Paraneoptera</taxon>
        <taxon>Hemiptera</taxon>
        <taxon>Sternorrhyncha</taxon>
        <taxon>Aleyrodoidea</taxon>
        <taxon>Aleyrodidae</taxon>
        <taxon>Aleyrodinae</taxon>
        <taxon>Trialeurodes</taxon>
    </lineage>
</organism>
<evidence type="ECO:0000256" key="10">
    <source>
        <dbReference type="ARBA" id="ARBA00046288"/>
    </source>
</evidence>
<keyword evidence="7 12" id="KW-1133">Transmembrane helix</keyword>
<keyword evidence="3 11" id="KW-0328">Glycosyltransferase</keyword>
<evidence type="ECO:0000256" key="5">
    <source>
        <dbReference type="ARBA" id="ARBA00022692"/>
    </source>
</evidence>
<proteinExistence type="evidence at transcript level"/>
<evidence type="ECO:0000313" key="13">
    <source>
        <dbReference type="EMBL" id="QPA18380.1"/>
    </source>
</evidence>
<reference evidence="13" key="1">
    <citation type="submission" date="2020-01" db="EMBL/GenBank/DDBJ databases">
        <authorList>
            <person name="Pym A.M."/>
            <person name="Bass C."/>
            <person name="Singh K.S."/>
        </authorList>
    </citation>
    <scope>NUCLEOTIDE SEQUENCE</scope>
</reference>
<dbReference type="InterPro" id="IPR050271">
    <property type="entry name" value="UDP-glycosyltransferase"/>
</dbReference>
<keyword evidence="8 12" id="KW-0472">Membrane</keyword>
<dbReference type="EMBL" id="MT012598">
    <property type="protein sequence ID" value="QPA18380.1"/>
    <property type="molecule type" value="mRNA"/>
</dbReference>
<dbReference type="GO" id="GO:0015020">
    <property type="term" value="F:glucuronosyltransferase activity"/>
    <property type="evidence" value="ECO:0007669"/>
    <property type="project" value="UniProtKB-EC"/>
</dbReference>
<evidence type="ECO:0000256" key="6">
    <source>
        <dbReference type="ARBA" id="ARBA00022824"/>
    </source>
</evidence>
<dbReference type="FunFam" id="3.40.50.2000:FF:000050">
    <property type="entry name" value="UDP-glucuronosyltransferase"/>
    <property type="match status" value="1"/>
</dbReference>
<dbReference type="Gene3D" id="3.40.50.2000">
    <property type="entry name" value="Glycogen Phosphorylase B"/>
    <property type="match status" value="2"/>
</dbReference>
<dbReference type="PANTHER" id="PTHR48043">
    <property type="entry name" value="EG:EG0003.4 PROTEIN-RELATED"/>
    <property type="match status" value="1"/>
</dbReference>
<evidence type="ECO:0000256" key="2">
    <source>
        <dbReference type="ARBA" id="ARBA00009995"/>
    </source>
</evidence>
<comment type="subcellular location">
    <subcellularLocation>
        <location evidence="10">Endomembrane system</location>
        <topology evidence="10">Single-pass type I membrane protein</topology>
    </subcellularLocation>
    <subcellularLocation>
        <location evidence="1">Endoplasmic reticulum</location>
    </subcellularLocation>
    <subcellularLocation>
        <location evidence="12">Membrane</location>
        <topology evidence="12">Single-pass membrane protein</topology>
    </subcellularLocation>
</comment>
<evidence type="ECO:0000256" key="11">
    <source>
        <dbReference type="RuleBase" id="RU003718"/>
    </source>
</evidence>
<keyword evidence="5 12" id="KW-0812">Transmembrane</keyword>
<dbReference type="GO" id="GO:0005783">
    <property type="term" value="C:endoplasmic reticulum"/>
    <property type="evidence" value="ECO:0007669"/>
    <property type="project" value="UniProtKB-SubCell"/>
</dbReference>
<keyword evidence="6" id="KW-0256">Endoplasmic reticulum</keyword>
<protein>
    <recommendedName>
        <fullName evidence="12">UDP-glucuronosyltransferase</fullName>
        <ecNumber evidence="12">2.4.1.17</ecNumber>
    </recommendedName>
</protein>
<comment type="similarity">
    <text evidence="2 11">Belongs to the UDP-glycosyltransferase family.</text>
</comment>
<dbReference type="InterPro" id="IPR002213">
    <property type="entry name" value="UDP_glucos_trans"/>
</dbReference>
<feature type="signal peptide" evidence="12">
    <location>
        <begin position="1"/>
        <end position="20"/>
    </location>
</feature>
<evidence type="ECO:0000256" key="1">
    <source>
        <dbReference type="ARBA" id="ARBA00004240"/>
    </source>
</evidence>
<dbReference type="EC" id="2.4.1.17" evidence="12"/>
<comment type="catalytic activity">
    <reaction evidence="12">
        <text>glucuronate acceptor + UDP-alpha-D-glucuronate = acceptor beta-D-glucuronoside + UDP + H(+)</text>
        <dbReference type="Rhea" id="RHEA:21032"/>
        <dbReference type="ChEBI" id="CHEBI:15378"/>
        <dbReference type="ChEBI" id="CHEBI:58052"/>
        <dbReference type="ChEBI" id="CHEBI:58223"/>
        <dbReference type="ChEBI" id="CHEBI:132367"/>
        <dbReference type="ChEBI" id="CHEBI:132368"/>
        <dbReference type="EC" id="2.4.1.17"/>
    </reaction>
</comment>
<evidence type="ECO:0000256" key="4">
    <source>
        <dbReference type="ARBA" id="ARBA00022679"/>
    </source>
</evidence>
<dbReference type="PANTHER" id="PTHR48043:SF159">
    <property type="entry name" value="EG:EG0003.4 PROTEIN-RELATED"/>
    <property type="match status" value="1"/>
</dbReference>
<evidence type="ECO:0000256" key="12">
    <source>
        <dbReference type="RuleBase" id="RU362059"/>
    </source>
</evidence>
<sequence length="532" mass="60754">MMALLSLLQITFLLLSTGDAYNILIMHPTPSYSHQKPLMALTEALIKKGHQLFVVSPNPVPGLEKNYTYVDLSASYKYFAKNIDAKKENFVNLQMQHTKWDSPSSLFGMYSAIAVRQYNTTQFSQFYERVKRDKIKFDVALIETFFIPSGCAMVRQLGGYGVPMIVFSTIGTAAFGGEDPITEHPSYHPFLLSTFTDRMNIWQKIDNWVSKYFVEGEIKKMMEDHARNYFRESHGPEYEKLVDGCWSNKSLSIISSNFLYGYPRLLGPNVVEVGPMHIDKKLEKLPQHVQDWLDGAEKGVVFFSLGSNMQSSNLPETVRLNFLKYFSELPVGHRVLWKWEAGGKIPGQSDNILTIKWSPQQSILAHPKIKVFITQGGLQSFQEAVHYGVPTVGIPWFGDQELDTAKMVDAGIGTRILPEELHSYEKIKTSLDAVLYDERYMKNMKRHSAISHDFTWQAVDKAVFWVEHVAKFGGAPHLRPSTADATYFEFFCLDIISVMLVLSLILFYIVILVYRFLTNQIFSLVKIKVKKL</sequence>
<dbReference type="SUPFAM" id="SSF53756">
    <property type="entry name" value="UDP-Glycosyltransferase/glycogen phosphorylase"/>
    <property type="match status" value="1"/>
</dbReference>
<keyword evidence="12" id="KW-0732">Signal</keyword>
<evidence type="ECO:0000256" key="8">
    <source>
        <dbReference type="ARBA" id="ARBA00023136"/>
    </source>
</evidence>
<keyword evidence="9" id="KW-0325">Glycoprotein</keyword>
<keyword evidence="4 11" id="KW-0808">Transferase</keyword>